<reference evidence="1 2" key="1">
    <citation type="submission" date="2017-06" db="EMBL/GenBank/DDBJ databases">
        <authorList>
            <person name="Varghese N."/>
            <person name="Submissions S."/>
        </authorList>
    </citation>
    <scope>NUCLEOTIDE SEQUENCE [LARGE SCALE GENOMIC DNA]</scope>
    <source>
        <strain evidence="1 2">DSM 26989</strain>
    </source>
</reference>
<proteinExistence type="predicted"/>
<accession>A0AA94LJ30</accession>
<keyword evidence="2" id="KW-1185">Reference proteome</keyword>
<sequence length="70" mass="8509">MDDVKIYRIHHIQYLLFMVQEDALLPSRTRPSWCLLRLFLCLNKHLLLHCSQHTDLMQVIDVNHVYNLRH</sequence>
<dbReference type="EMBL" id="FZNZ01000002">
    <property type="protein sequence ID" value="SNR64335.1"/>
    <property type="molecule type" value="Genomic_DNA"/>
</dbReference>
<gene>
    <name evidence="1" type="ORF">SAMN06265364_102131</name>
</gene>
<name>A0AA94LJ30_9BACT</name>
<organism evidence="1 2">
    <name type="scientific">Prevotella jejuni</name>
    <dbReference type="NCBI Taxonomy" id="1177574"/>
    <lineage>
        <taxon>Bacteria</taxon>
        <taxon>Pseudomonadati</taxon>
        <taxon>Bacteroidota</taxon>
        <taxon>Bacteroidia</taxon>
        <taxon>Bacteroidales</taxon>
        <taxon>Prevotellaceae</taxon>
        <taxon>Prevotella</taxon>
    </lineage>
</organism>
<comment type="caution">
    <text evidence="1">The sequence shown here is derived from an EMBL/GenBank/DDBJ whole genome shotgun (WGS) entry which is preliminary data.</text>
</comment>
<protein>
    <submittedName>
        <fullName evidence="1">Uncharacterized protein</fullName>
    </submittedName>
</protein>
<evidence type="ECO:0000313" key="1">
    <source>
        <dbReference type="EMBL" id="SNR64335.1"/>
    </source>
</evidence>
<dbReference type="AlphaFoldDB" id="A0AA94LJ30"/>
<dbReference type="Proteomes" id="UP000198427">
    <property type="component" value="Unassembled WGS sequence"/>
</dbReference>
<evidence type="ECO:0000313" key="2">
    <source>
        <dbReference type="Proteomes" id="UP000198427"/>
    </source>
</evidence>